<proteinExistence type="predicted"/>
<feature type="domain" description="Azaphilone pigments biosynthesis cluster protein L N-terminal" evidence="1">
    <location>
        <begin position="46"/>
        <end position="270"/>
    </location>
</feature>
<evidence type="ECO:0000313" key="3">
    <source>
        <dbReference type="Proteomes" id="UP001152607"/>
    </source>
</evidence>
<name>A0A9W4UP49_9PLEO</name>
<sequence>MSRVAKLGTGFLYESKQHTKLSHRTRYCQNYTFSHNLLASNMAAELGIISAVITLADATYKSCKALHDLIEGIRDAPDELSYLRTDINEVGRTLQSFADLNQQIGAHESAQYRVALEHSLVQLRPCIQELQSACNAFSAKLDRIFKHSTASRMSNRDLFRFQIKESEVKRFASRLSTFKTTATVALGLASLAATSSTAQDVSKLRQLIESSSNSLLLQVSDVKQELGRMVAFVNSKQSDEGVAVSAARQAELDFWILQKQQLEDCLKVCTSAARGVEVKHAEVTDEAKQLIGNIGKVDVDAYAVEVETAVAKVRSRQVIGNIDGASALEFLR</sequence>
<comment type="caution">
    <text evidence="2">The sequence shown here is derived from an EMBL/GenBank/DDBJ whole genome shotgun (WGS) entry which is preliminary data.</text>
</comment>
<dbReference type="OrthoDB" id="432483at2759"/>
<accession>A0A9W4UP49</accession>
<organism evidence="2 3">
    <name type="scientific">Periconia digitata</name>
    <dbReference type="NCBI Taxonomy" id="1303443"/>
    <lineage>
        <taxon>Eukaryota</taxon>
        <taxon>Fungi</taxon>
        <taxon>Dikarya</taxon>
        <taxon>Ascomycota</taxon>
        <taxon>Pezizomycotina</taxon>
        <taxon>Dothideomycetes</taxon>
        <taxon>Pleosporomycetidae</taxon>
        <taxon>Pleosporales</taxon>
        <taxon>Massarineae</taxon>
        <taxon>Periconiaceae</taxon>
        <taxon>Periconia</taxon>
    </lineage>
</organism>
<gene>
    <name evidence="2" type="ORF">PDIGIT_LOCUS12015</name>
</gene>
<evidence type="ECO:0000259" key="1">
    <source>
        <dbReference type="Pfam" id="PF17111"/>
    </source>
</evidence>
<evidence type="ECO:0000313" key="2">
    <source>
        <dbReference type="EMBL" id="CAI6338879.1"/>
    </source>
</evidence>
<protein>
    <recommendedName>
        <fullName evidence="1">Azaphilone pigments biosynthesis cluster protein L N-terminal domain-containing protein</fullName>
    </recommendedName>
</protein>
<keyword evidence="3" id="KW-1185">Reference proteome</keyword>
<dbReference type="InterPro" id="IPR031348">
    <property type="entry name" value="PigL_N"/>
</dbReference>
<dbReference type="EMBL" id="CAOQHR010000008">
    <property type="protein sequence ID" value="CAI6338879.1"/>
    <property type="molecule type" value="Genomic_DNA"/>
</dbReference>
<reference evidence="2" key="1">
    <citation type="submission" date="2023-01" db="EMBL/GenBank/DDBJ databases">
        <authorList>
            <person name="Van Ghelder C."/>
            <person name="Rancurel C."/>
        </authorList>
    </citation>
    <scope>NUCLEOTIDE SEQUENCE</scope>
    <source>
        <strain evidence="2">CNCM I-4278</strain>
    </source>
</reference>
<dbReference type="Proteomes" id="UP001152607">
    <property type="component" value="Unassembled WGS sequence"/>
</dbReference>
<dbReference type="AlphaFoldDB" id="A0A9W4UP49"/>
<dbReference type="Pfam" id="PF17111">
    <property type="entry name" value="PigL_N"/>
    <property type="match status" value="1"/>
</dbReference>